<proteinExistence type="inferred from homology"/>
<keyword evidence="3 6" id="KW-0560">Oxidoreductase</keyword>
<keyword evidence="2 5" id="KW-0479">Metal-binding</keyword>
<dbReference type="AlphaFoldDB" id="A0A844YT94"/>
<keyword evidence="8" id="KW-1185">Reference proteome</keyword>
<accession>A0A844YT94</accession>
<comment type="caution">
    <text evidence="7">The sequence shown here is derived from an EMBL/GenBank/DDBJ whole genome shotgun (WGS) entry which is preliminary data.</text>
</comment>
<comment type="similarity">
    <text evidence="1 6">Belongs to the carotenoid oxygenase family.</text>
</comment>
<dbReference type="GO" id="GO:0010436">
    <property type="term" value="F:carotenoid dioxygenase activity"/>
    <property type="evidence" value="ECO:0007669"/>
    <property type="project" value="TreeGrafter"/>
</dbReference>
<evidence type="ECO:0000256" key="6">
    <source>
        <dbReference type="RuleBase" id="RU364048"/>
    </source>
</evidence>
<dbReference type="OrthoDB" id="6636843at2"/>
<feature type="binding site" evidence="5">
    <location>
        <position position="286"/>
    </location>
    <ligand>
        <name>Fe cation</name>
        <dbReference type="ChEBI" id="CHEBI:24875"/>
        <note>catalytic</note>
    </ligand>
</feature>
<dbReference type="Pfam" id="PF03055">
    <property type="entry name" value="RPE65"/>
    <property type="match status" value="1"/>
</dbReference>
<evidence type="ECO:0000256" key="2">
    <source>
        <dbReference type="ARBA" id="ARBA00022723"/>
    </source>
</evidence>
<comment type="cofactor">
    <cofactor evidence="5 6">
        <name>Fe(2+)</name>
        <dbReference type="ChEBI" id="CHEBI:29033"/>
    </cofactor>
    <text evidence="5 6">Binds 1 Fe(2+) ion per subunit.</text>
</comment>
<dbReference type="Proteomes" id="UP000466966">
    <property type="component" value="Unassembled WGS sequence"/>
</dbReference>
<feature type="binding site" evidence="5">
    <location>
        <position position="170"/>
    </location>
    <ligand>
        <name>Fe cation</name>
        <dbReference type="ChEBI" id="CHEBI:24875"/>
        <note>catalytic</note>
    </ligand>
</feature>
<dbReference type="InterPro" id="IPR004294">
    <property type="entry name" value="Carotenoid_Oase"/>
</dbReference>
<dbReference type="GO" id="GO:0046872">
    <property type="term" value="F:metal ion binding"/>
    <property type="evidence" value="ECO:0007669"/>
    <property type="project" value="UniProtKB-KW"/>
</dbReference>
<dbReference type="PANTHER" id="PTHR10543">
    <property type="entry name" value="BETA-CAROTENE DIOXYGENASE"/>
    <property type="match status" value="1"/>
</dbReference>
<organism evidence="7 8">
    <name type="scientific">Alteraurantiacibacter buctensis</name>
    <dbReference type="NCBI Taxonomy" id="1503981"/>
    <lineage>
        <taxon>Bacteria</taxon>
        <taxon>Pseudomonadati</taxon>
        <taxon>Pseudomonadota</taxon>
        <taxon>Alphaproteobacteria</taxon>
        <taxon>Sphingomonadales</taxon>
        <taxon>Erythrobacteraceae</taxon>
        <taxon>Alteraurantiacibacter</taxon>
    </lineage>
</organism>
<gene>
    <name evidence="7" type="ORF">GRI99_00395</name>
</gene>
<dbReference type="EMBL" id="WTYV01000001">
    <property type="protein sequence ID" value="MXO70091.1"/>
    <property type="molecule type" value="Genomic_DNA"/>
</dbReference>
<keyword evidence="6 7" id="KW-0223">Dioxygenase</keyword>
<keyword evidence="4 5" id="KW-0408">Iron</keyword>
<feature type="binding site" evidence="5">
    <location>
        <position position="221"/>
    </location>
    <ligand>
        <name>Fe cation</name>
        <dbReference type="ChEBI" id="CHEBI:24875"/>
        <note>catalytic</note>
    </ligand>
</feature>
<dbReference type="PANTHER" id="PTHR10543:SF89">
    <property type="entry name" value="CAROTENOID 9,10(9',10')-CLEAVAGE DIOXYGENASE 1"/>
    <property type="match status" value="1"/>
</dbReference>
<evidence type="ECO:0000313" key="7">
    <source>
        <dbReference type="EMBL" id="MXO70091.1"/>
    </source>
</evidence>
<dbReference type="EC" id="1.13.11.-" evidence="6"/>
<feature type="binding site" evidence="5">
    <location>
        <position position="463"/>
    </location>
    <ligand>
        <name>Fe cation</name>
        <dbReference type="ChEBI" id="CHEBI:24875"/>
        <note>catalytic</note>
    </ligand>
</feature>
<reference evidence="7 8" key="1">
    <citation type="submission" date="2019-12" db="EMBL/GenBank/DDBJ databases">
        <title>Genomic-based taxomic classification of the family Erythrobacteraceae.</title>
        <authorList>
            <person name="Xu L."/>
        </authorList>
    </citation>
    <scope>NUCLEOTIDE SEQUENCE [LARGE SCALE GENOMIC DNA]</scope>
    <source>
        <strain evidence="7 8">M0322</strain>
    </source>
</reference>
<protein>
    <recommendedName>
        <fullName evidence="6">Dioxygenase</fullName>
        <ecNumber evidence="6">1.13.11.-</ecNumber>
    </recommendedName>
</protein>
<evidence type="ECO:0000256" key="4">
    <source>
        <dbReference type="ARBA" id="ARBA00023004"/>
    </source>
</evidence>
<name>A0A844YT94_9SPHN</name>
<evidence type="ECO:0000256" key="3">
    <source>
        <dbReference type="ARBA" id="ARBA00023002"/>
    </source>
</evidence>
<evidence type="ECO:0000256" key="5">
    <source>
        <dbReference type="PIRSR" id="PIRSR604294-1"/>
    </source>
</evidence>
<dbReference type="RefSeq" id="WP_160770048.1">
    <property type="nucleotide sequence ID" value="NZ_WTYV01000001.1"/>
</dbReference>
<dbReference type="GO" id="GO:0016121">
    <property type="term" value="P:carotene catabolic process"/>
    <property type="evidence" value="ECO:0007669"/>
    <property type="project" value="TreeGrafter"/>
</dbReference>
<sequence>MPEPFHPYHSFGLMKRNPMRFEADVFECEVEGEIPEALRNGAYYRTGGDRAFPTLEDDIILNGDGMFSMFRFEDGHVSYRSRYVKTERFKAELAARRRLYGKYRNRYTDDESVSNLPQRDNTGNTYAFAHHGELYALREDSRPYRLDPETLETLEVGDFGHLRSTALTAHPKIDPVTGEWWSYGVFAGGEPTTDASLHVFDKHGLLVREQWFHTPYPGLSHDWGITRDHIVLPIMPLLADEDRLRAGGDYYEYDPDLPSKWGIMPRNGDPAKDMRWFDIPGLVMGHVMNAYSEGDKVIIDVPCSPGNCFSFFKDKHGNQPTLPQTMTQITRITFDLSKPDAEAVTLAPLNGAFGDMPKIDDRYAMQRYRVGYFALRDFPVMSVGQIDWETGEIRVHPLEGGVSQEPVFVPRTPDSPEGDGYILVAVDRMAEKRMDLLILDGNDVSRPALATIKLPFGQPMCFHGCWVPGDAA</sequence>
<evidence type="ECO:0000313" key="8">
    <source>
        <dbReference type="Proteomes" id="UP000466966"/>
    </source>
</evidence>
<evidence type="ECO:0000256" key="1">
    <source>
        <dbReference type="ARBA" id="ARBA00006787"/>
    </source>
</evidence>